<evidence type="ECO:0000313" key="1">
    <source>
        <dbReference type="Proteomes" id="UP000046395"/>
    </source>
</evidence>
<dbReference type="SUPFAM" id="SSF143990">
    <property type="entry name" value="YbiA-like"/>
    <property type="match status" value="3"/>
</dbReference>
<dbReference type="Proteomes" id="UP000046395">
    <property type="component" value="Unassembled WGS sequence"/>
</dbReference>
<dbReference type="InterPro" id="IPR012816">
    <property type="entry name" value="NADAR"/>
</dbReference>
<protein>
    <submittedName>
        <fullName evidence="2">NADAR domain-containing protein</fullName>
    </submittedName>
</protein>
<organism evidence="1 2">
    <name type="scientific">Trichuris muris</name>
    <name type="common">Mouse whipworm</name>
    <dbReference type="NCBI Taxonomy" id="70415"/>
    <lineage>
        <taxon>Eukaryota</taxon>
        <taxon>Metazoa</taxon>
        <taxon>Ecdysozoa</taxon>
        <taxon>Nematoda</taxon>
        <taxon>Enoplea</taxon>
        <taxon>Dorylaimia</taxon>
        <taxon>Trichinellida</taxon>
        <taxon>Trichuridae</taxon>
        <taxon>Trichuris</taxon>
    </lineage>
</organism>
<evidence type="ECO:0000313" key="2">
    <source>
        <dbReference type="WBParaSite" id="TMUE_2000008405.1"/>
    </source>
</evidence>
<dbReference type="InterPro" id="IPR037238">
    <property type="entry name" value="YbiA-like_sf"/>
</dbReference>
<keyword evidence="1" id="KW-1185">Reference proteome</keyword>
<dbReference type="WBParaSite" id="TMUE_2000008405.1">
    <property type="protein sequence ID" value="TMUE_2000008405.1"/>
    <property type="gene ID" value="WBGene00290822"/>
</dbReference>
<dbReference type="AlphaFoldDB" id="A0A5S6QMF8"/>
<dbReference type="Gene3D" id="1.10.357.40">
    <property type="entry name" value="YbiA-like"/>
    <property type="match status" value="3"/>
</dbReference>
<dbReference type="CDD" id="cd15457">
    <property type="entry name" value="NADAR"/>
    <property type="match status" value="2"/>
</dbReference>
<proteinExistence type="predicted"/>
<reference evidence="2" key="1">
    <citation type="submission" date="2019-12" db="UniProtKB">
        <authorList>
            <consortium name="WormBaseParasite"/>
        </authorList>
    </citation>
    <scope>IDENTIFICATION</scope>
</reference>
<accession>A0A5S6QMF8</accession>
<name>A0A5S6QMF8_TRIMR</name>
<sequence length="951" mass="107212">MMPEPSVCIIGDSSNILHPAYRCSFSDGSHFFGSVDEYCKYQTLIELGQQEGADALASKVEFSDSLSLYVELLSRMVHLAGVGNRLDEAFRSGQLTYMRSAYQMRFEQDEQFKRELIDTGADPILFAEGNDRELGIGMSSNMLTQWLSANHVSVNTLIVHSRSSVAGTFFGTVLGENKLGRTLMDIRDQQHASQVASVSTQANVPFDGASMYCVPSVYWENNSKVVSNFTISEQVVSLTGIFLPLSSFYACYTVVNKKHYRSVAHYVFSNWLRSWRGTMKQVQDIFSTGEPAMLPRLLTKMVSKDGEVPETRRLDRHHRHMFIPWLDVAVASKFEQHPSLKALLLATGDSLLVETVCGQSDLFLSIGLTEDELHTFVSRPHITPSLLLGWMVEPSTIPKKYVCRIGLNYSGLTLMRYREYLRSSSGSCIPVAPLEATVERPPDPALKGFSPADIVPLVEPFTLDNFAPFDDKIICFGIDCAFHPRYPSPITCPNKMLSYPSAYHFVFIEGCKFLGFPYQTQISLAKKDPANVCAAFQELIRRRFPAVSRLNSWNRKVFFERLKFACRLKFMQHPSLLRALLETGDSVLVFCHRCSSWSPELAIGMTEDDFLLWMDICQLDAGKLLGHIIQPFGRRLAFLGGNRLGILLMELRRQFRLEGTSIETIPAPTNVVAWFGEHGSEGIDEGQCSEQPALTVWPNPLVVLSKLKEVWYPSSRTESSYEAAELQSLSDNSENSKFEWLMDIVLDALEEIKELRLAKENMSSSIRGKLDALAVHNAEMIEREKGLMFITKSVEKEQSESASSTPSGAQNIPKLHLDPVVNKQVFLLEAGFVNGLRESANVGSALLKLDWGTDDMKKVAARTWYHLTELERSKALVWLKHTVESLREKLDKRRPVDLRHFVSVEPVKEIKWLQPAMINSSVDLLEDQSWQMCSNDDHVVHVDFCLTPQVL</sequence>